<name>A0A6B2LNG0_9EUKA</name>
<evidence type="ECO:0000313" key="1">
    <source>
        <dbReference type="EMBL" id="NDV38709.1"/>
    </source>
</evidence>
<dbReference type="EMBL" id="GIBP01009740">
    <property type="protein sequence ID" value="NDV38709.1"/>
    <property type="molecule type" value="Transcribed_RNA"/>
</dbReference>
<accession>A0A6B2LNG0</accession>
<protein>
    <submittedName>
        <fullName evidence="1">Uncharacterized protein</fullName>
    </submittedName>
</protein>
<sequence length="124" mass="11209">MVRRDAVLVVLGEGAVGSVAGGVEGVLVPDGGVGEEDGVLVGEGVLAVALVGAWAGGVRVGVVGAGLLSLAGEGGADEGHGGGHGGGLGLAGEGGAGGGVRGVRWVDGVEVGGAGDGAEPPGGL</sequence>
<dbReference type="AlphaFoldDB" id="A0A6B2LNG0"/>
<organism evidence="1">
    <name type="scientific">Arcella intermedia</name>
    <dbReference type="NCBI Taxonomy" id="1963864"/>
    <lineage>
        <taxon>Eukaryota</taxon>
        <taxon>Amoebozoa</taxon>
        <taxon>Tubulinea</taxon>
        <taxon>Elardia</taxon>
        <taxon>Arcellinida</taxon>
        <taxon>Sphaerothecina</taxon>
        <taxon>Arcellidae</taxon>
        <taxon>Arcella</taxon>
    </lineage>
</organism>
<proteinExistence type="predicted"/>
<reference evidence="1" key="1">
    <citation type="journal article" date="2020" name="J. Eukaryot. Microbiol.">
        <title>De novo Sequencing, Assembly and Annotation of the Transcriptome for the Free-Living Testate Amoeba Arcella intermedia.</title>
        <authorList>
            <person name="Ribeiro G.M."/>
            <person name="Porfirio-Sousa A.L."/>
            <person name="Maurer-Alcala X.X."/>
            <person name="Katz L.A."/>
            <person name="Lahr D.J.G."/>
        </authorList>
    </citation>
    <scope>NUCLEOTIDE SEQUENCE</scope>
</reference>